<reference evidence="1 2" key="1">
    <citation type="journal article" date="2014" name="World J. Microbiol. Biotechnol.">
        <title>Biodiversity and physiological characteristics of Antarctic and Arctic lichens-associated bacteria.</title>
        <authorList>
            <person name="Lee Y.M."/>
            <person name="Kim E.H."/>
            <person name="Lee H.K."/>
            <person name="Hong S.G."/>
        </authorList>
    </citation>
    <scope>NUCLEOTIDE SEQUENCE [LARGE SCALE GENOMIC DNA]</scope>
    <source>
        <strain evidence="1 2">PAMC 26569</strain>
    </source>
</reference>
<accession>A0A6M8HM00</accession>
<keyword evidence="2" id="KW-1185">Reference proteome</keyword>
<sequence length="87" mass="10196">MESVRTQHFGRIGVMHVIELVHQKLLRPIQSKYLEMTAHQDSNELWKVMDQPHYITRSYTGILALPNVVYHVALDGGIWRRIQPMSE</sequence>
<dbReference type="AlphaFoldDB" id="A0A6M8HM00"/>
<dbReference type="KEGG" id="lck:HN018_04350"/>
<evidence type="ECO:0000313" key="1">
    <source>
        <dbReference type="EMBL" id="QKE89368.1"/>
    </source>
</evidence>
<protein>
    <submittedName>
        <fullName evidence="1">Uncharacterized protein</fullName>
    </submittedName>
</protein>
<name>A0A6M8HM00_9PROT</name>
<dbReference type="Proteomes" id="UP000500767">
    <property type="component" value="Chromosome"/>
</dbReference>
<dbReference type="EMBL" id="CP053708">
    <property type="protein sequence ID" value="QKE89368.1"/>
    <property type="molecule type" value="Genomic_DNA"/>
</dbReference>
<organism evidence="1 2">
    <name type="scientific">Lichenicola cladoniae</name>
    <dbReference type="NCBI Taxonomy" id="1484109"/>
    <lineage>
        <taxon>Bacteria</taxon>
        <taxon>Pseudomonadati</taxon>
        <taxon>Pseudomonadota</taxon>
        <taxon>Alphaproteobacteria</taxon>
        <taxon>Acetobacterales</taxon>
        <taxon>Acetobacteraceae</taxon>
        <taxon>Lichenicola</taxon>
    </lineage>
</organism>
<gene>
    <name evidence="1" type="ORF">HN018_04350</name>
</gene>
<evidence type="ECO:0000313" key="2">
    <source>
        <dbReference type="Proteomes" id="UP000500767"/>
    </source>
</evidence>
<proteinExistence type="predicted"/>
<dbReference type="RefSeq" id="WP_171837494.1">
    <property type="nucleotide sequence ID" value="NZ_CP053708.1"/>
</dbReference>